<name>A0A4R2AWR2_9HYPH</name>
<gene>
    <name evidence="1" type="ORF">EV184_13547</name>
</gene>
<comment type="caution">
    <text evidence="1">The sequence shown here is derived from an EMBL/GenBank/DDBJ whole genome shotgun (WGS) entry which is preliminary data.</text>
</comment>
<proteinExistence type="predicted"/>
<dbReference type="Proteomes" id="UP000295043">
    <property type="component" value="Unassembled WGS sequence"/>
</dbReference>
<reference evidence="1 2" key="1">
    <citation type="submission" date="2019-03" db="EMBL/GenBank/DDBJ databases">
        <title>Genomic Encyclopedia of Type Strains, Phase IV (KMG-V): Genome sequencing to study the core and pangenomes of soil and plant-associated prokaryotes.</title>
        <authorList>
            <person name="Whitman W."/>
        </authorList>
    </citation>
    <scope>NUCLEOTIDE SEQUENCE [LARGE SCALE GENOMIC DNA]</scope>
    <source>
        <strain evidence="1 2">23C40</strain>
    </source>
</reference>
<organism evidence="1 2">
    <name type="scientific">Sinorhizobium americanum</name>
    <dbReference type="NCBI Taxonomy" id="194963"/>
    <lineage>
        <taxon>Bacteria</taxon>
        <taxon>Pseudomonadati</taxon>
        <taxon>Pseudomonadota</taxon>
        <taxon>Alphaproteobacteria</taxon>
        <taxon>Hyphomicrobiales</taxon>
        <taxon>Rhizobiaceae</taxon>
        <taxon>Sinorhizobium/Ensifer group</taxon>
        <taxon>Sinorhizobium</taxon>
    </lineage>
</organism>
<evidence type="ECO:0000313" key="1">
    <source>
        <dbReference type="EMBL" id="TCN18075.1"/>
    </source>
</evidence>
<evidence type="ECO:0000313" key="2">
    <source>
        <dbReference type="Proteomes" id="UP000295043"/>
    </source>
</evidence>
<protein>
    <submittedName>
        <fullName evidence="1">Uncharacterized protein</fullName>
    </submittedName>
</protein>
<dbReference type="AlphaFoldDB" id="A0A4R2AWR2"/>
<sequence length="37" mass="3910">MAARTEAVSVDDAALSVRGLTVDLPKGMERSHAVENI</sequence>
<dbReference type="EMBL" id="SLVU01000035">
    <property type="protein sequence ID" value="TCN18075.1"/>
    <property type="molecule type" value="Genomic_DNA"/>
</dbReference>
<accession>A0A4R2AWR2</accession>
<feature type="non-terminal residue" evidence="1">
    <location>
        <position position="37"/>
    </location>
</feature>